<keyword evidence="3" id="KW-1185">Reference proteome</keyword>
<dbReference type="EMBL" id="FVZE01000001">
    <property type="protein sequence ID" value="SLJ88968.1"/>
    <property type="molecule type" value="Genomic_DNA"/>
</dbReference>
<feature type="region of interest" description="Disordered" evidence="1">
    <location>
        <begin position="51"/>
        <end position="80"/>
    </location>
</feature>
<accession>A0A1U6GZM6</accession>
<dbReference type="AlphaFoldDB" id="A0A1U6GZM6"/>
<protein>
    <submittedName>
        <fullName evidence="2">Uncharacterized protein</fullName>
    </submittedName>
</protein>
<dbReference type="PIRSF" id="PIRSF032131">
    <property type="entry name" value="UCP032131"/>
    <property type="match status" value="1"/>
</dbReference>
<evidence type="ECO:0000313" key="3">
    <source>
        <dbReference type="Proteomes" id="UP000190989"/>
    </source>
</evidence>
<dbReference type="Pfam" id="PF06676">
    <property type="entry name" value="DUF1178"/>
    <property type="match status" value="1"/>
</dbReference>
<evidence type="ECO:0000313" key="2">
    <source>
        <dbReference type="EMBL" id="SLJ88968.1"/>
    </source>
</evidence>
<dbReference type="STRING" id="428990.SAMN06295987_101913"/>
<sequence length="165" mass="18049">MIVYDLECRAGQHRFEGWFKSSEDFARQQERGLVSCPHCGSAEVGKAIQAPRLSRKGNQMVEAPSRPQQPSRPAEVPTAPVASAPIPAEAVEVIRKLAQMQVEALKSSRYVGKNFAEDARAMHYGEREAEAIHGQTSASEAQELLEEGIAVMPLPFPVTPPEQAN</sequence>
<reference evidence="3" key="1">
    <citation type="submission" date="2017-02" db="EMBL/GenBank/DDBJ databases">
        <authorList>
            <person name="Varghese N."/>
            <person name="Submissions S."/>
        </authorList>
    </citation>
    <scope>NUCLEOTIDE SEQUENCE [LARGE SCALE GENOMIC DNA]</scope>
    <source>
        <strain evidence="3">SM117</strain>
    </source>
</reference>
<evidence type="ECO:0000256" key="1">
    <source>
        <dbReference type="SAM" id="MobiDB-lite"/>
    </source>
</evidence>
<organism evidence="2 3">
    <name type="scientific">Novosphingobium mathurense</name>
    <dbReference type="NCBI Taxonomy" id="428990"/>
    <lineage>
        <taxon>Bacteria</taxon>
        <taxon>Pseudomonadati</taxon>
        <taxon>Pseudomonadota</taxon>
        <taxon>Alphaproteobacteria</taxon>
        <taxon>Sphingomonadales</taxon>
        <taxon>Sphingomonadaceae</taxon>
        <taxon>Novosphingobium</taxon>
    </lineage>
</organism>
<name>A0A1U6GZM6_9SPHN</name>
<dbReference type="Proteomes" id="UP000190989">
    <property type="component" value="Unassembled WGS sequence"/>
</dbReference>
<gene>
    <name evidence="2" type="ORF">SAMN06295987_101913</name>
</gene>
<dbReference type="InterPro" id="IPR009562">
    <property type="entry name" value="DUF1178"/>
</dbReference>
<dbReference type="RefSeq" id="WP_079729877.1">
    <property type="nucleotide sequence ID" value="NZ_FVZE01000001.1"/>
</dbReference>
<proteinExistence type="predicted"/>